<evidence type="ECO:0000313" key="11">
    <source>
        <dbReference type="EMBL" id="KAJ9150659.1"/>
    </source>
</evidence>
<dbReference type="GO" id="GO:0004932">
    <property type="term" value="F:mating-type factor pheromone receptor activity"/>
    <property type="evidence" value="ECO:0007669"/>
    <property type="project" value="InterPro"/>
</dbReference>
<dbReference type="EMBL" id="JANBVO010000007">
    <property type="protein sequence ID" value="KAJ9150659.1"/>
    <property type="molecule type" value="Genomic_DNA"/>
</dbReference>
<feature type="transmembrane region" description="Helical" evidence="10">
    <location>
        <begin position="12"/>
        <end position="33"/>
    </location>
</feature>
<evidence type="ECO:0000256" key="10">
    <source>
        <dbReference type="SAM" id="Phobius"/>
    </source>
</evidence>
<proteinExistence type="inferred from homology"/>
<keyword evidence="12" id="KW-1185">Reference proteome</keyword>
<dbReference type="AlphaFoldDB" id="A0AA38VLR8"/>
<keyword evidence="6" id="KW-0297">G-protein coupled receptor</keyword>
<feature type="transmembrane region" description="Helical" evidence="10">
    <location>
        <begin position="129"/>
        <end position="151"/>
    </location>
</feature>
<reference evidence="11" key="1">
    <citation type="submission" date="2022-07" db="EMBL/GenBank/DDBJ databases">
        <title>Fungi with potential for degradation of polypropylene.</title>
        <authorList>
            <person name="Gostincar C."/>
        </authorList>
    </citation>
    <scope>NUCLEOTIDE SEQUENCE</scope>
    <source>
        <strain evidence="11">EXF-13308</strain>
    </source>
</reference>
<name>A0AA38VLR8_9PEZI</name>
<evidence type="ECO:0000256" key="4">
    <source>
        <dbReference type="ARBA" id="ARBA00022692"/>
    </source>
</evidence>
<evidence type="ECO:0000256" key="3">
    <source>
        <dbReference type="ARBA" id="ARBA00022507"/>
    </source>
</evidence>
<keyword evidence="9" id="KW-0807">Transducer</keyword>
<evidence type="ECO:0000256" key="5">
    <source>
        <dbReference type="ARBA" id="ARBA00022989"/>
    </source>
</evidence>
<dbReference type="InterPro" id="IPR001499">
    <property type="entry name" value="GPCR_STE3"/>
</dbReference>
<dbReference type="CDD" id="cd14966">
    <property type="entry name" value="7tmD_STE3"/>
    <property type="match status" value="1"/>
</dbReference>
<dbReference type="Pfam" id="PF02076">
    <property type="entry name" value="STE3"/>
    <property type="match status" value="1"/>
</dbReference>
<dbReference type="PANTHER" id="PTHR28097">
    <property type="entry name" value="PHEROMONE A FACTOR RECEPTOR"/>
    <property type="match status" value="1"/>
</dbReference>
<comment type="subcellular location">
    <subcellularLocation>
        <location evidence="1">Membrane</location>
        <topology evidence="1">Multi-pass membrane protein</topology>
    </subcellularLocation>
</comment>
<evidence type="ECO:0000256" key="2">
    <source>
        <dbReference type="ARBA" id="ARBA00011085"/>
    </source>
</evidence>
<evidence type="ECO:0000256" key="7">
    <source>
        <dbReference type="ARBA" id="ARBA00023136"/>
    </source>
</evidence>
<protein>
    <submittedName>
        <fullName evidence="11">Pheromone a factor receptor</fullName>
    </submittedName>
</protein>
<feature type="transmembrane region" description="Helical" evidence="10">
    <location>
        <begin position="89"/>
        <end position="109"/>
    </location>
</feature>
<dbReference type="Proteomes" id="UP001174694">
    <property type="component" value="Unassembled WGS sequence"/>
</dbReference>
<keyword evidence="8 11" id="KW-0675">Receptor</keyword>
<sequence length="408" mass="45783">MDPAASSGTSSTSLLLNVIFRALFSLAAAAGCWVPMRLLWKNGELAGATFTVIVIIFNLFNAINCLIWHDDNINHWWKGEGWCDIQVYVTLPLETMYAACVLAIVRHIANQVALMRVTGLSGKEKRRKLIVQCLIIFPVPLVQVALTYLILAGRYSILAVVGCRPIYAPSWLALVFFVLPCPIFALLAAYFAVVIYFRYRQIDAATRAAVWDSNNSSAQSRSARTKRKLYFMSVCVVIPYLPIQIAYLVLNLLSDGPWTGPYSFSKTHGPTWSYIFMVPSDAINWVIMYQGYISVLTVIPIFIFFARTKEAHDTYRKYLRSIGLGKIWPKLNEEWFPDRSRVGSLGSGSRSWRSRVSELASASSSLRYSRKGSLAPTRRDHVGTLGSAALCSRFTTLSDYPGYRCQAF</sequence>
<dbReference type="PANTHER" id="PTHR28097:SF1">
    <property type="entry name" value="PHEROMONE A FACTOR RECEPTOR"/>
    <property type="match status" value="1"/>
</dbReference>
<accession>A0AA38VLR8</accession>
<keyword evidence="3" id="KW-0589">Pheromone response</keyword>
<gene>
    <name evidence="11" type="ORF">NKR23_g3589</name>
</gene>
<evidence type="ECO:0000256" key="6">
    <source>
        <dbReference type="ARBA" id="ARBA00023040"/>
    </source>
</evidence>
<organism evidence="11 12">
    <name type="scientific">Pleurostoma richardsiae</name>
    <dbReference type="NCBI Taxonomy" id="41990"/>
    <lineage>
        <taxon>Eukaryota</taxon>
        <taxon>Fungi</taxon>
        <taxon>Dikarya</taxon>
        <taxon>Ascomycota</taxon>
        <taxon>Pezizomycotina</taxon>
        <taxon>Sordariomycetes</taxon>
        <taxon>Sordariomycetidae</taxon>
        <taxon>Calosphaeriales</taxon>
        <taxon>Pleurostomataceae</taxon>
        <taxon>Pleurostoma</taxon>
    </lineage>
</organism>
<evidence type="ECO:0000256" key="9">
    <source>
        <dbReference type="ARBA" id="ARBA00023224"/>
    </source>
</evidence>
<dbReference type="GO" id="GO:0000750">
    <property type="term" value="P:pheromone-dependent signal transduction involved in conjugation with cellular fusion"/>
    <property type="evidence" value="ECO:0007669"/>
    <property type="project" value="TreeGrafter"/>
</dbReference>
<keyword evidence="5 10" id="KW-1133">Transmembrane helix</keyword>
<feature type="transmembrane region" description="Helical" evidence="10">
    <location>
        <begin position="171"/>
        <end position="197"/>
    </location>
</feature>
<evidence type="ECO:0000256" key="1">
    <source>
        <dbReference type="ARBA" id="ARBA00004141"/>
    </source>
</evidence>
<evidence type="ECO:0000256" key="8">
    <source>
        <dbReference type="ARBA" id="ARBA00023170"/>
    </source>
</evidence>
<feature type="transmembrane region" description="Helical" evidence="10">
    <location>
        <begin position="282"/>
        <end position="306"/>
    </location>
</feature>
<feature type="transmembrane region" description="Helical" evidence="10">
    <location>
        <begin position="45"/>
        <end position="69"/>
    </location>
</feature>
<feature type="transmembrane region" description="Helical" evidence="10">
    <location>
        <begin position="229"/>
        <end position="250"/>
    </location>
</feature>
<comment type="similarity">
    <text evidence="2">Belongs to the G-protein coupled receptor 4 family.</text>
</comment>
<keyword evidence="4 10" id="KW-0812">Transmembrane</keyword>
<dbReference type="PRINTS" id="PR00899">
    <property type="entry name" value="GPCRSTE3"/>
</dbReference>
<comment type="caution">
    <text evidence="11">The sequence shown here is derived from an EMBL/GenBank/DDBJ whole genome shotgun (WGS) entry which is preliminary data.</text>
</comment>
<keyword evidence="7 10" id="KW-0472">Membrane</keyword>
<dbReference type="GO" id="GO:0005886">
    <property type="term" value="C:plasma membrane"/>
    <property type="evidence" value="ECO:0007669"/>
    <property type="project" value="TreeGrafter"/>
</dbReference>
<evidence type="ECO:0000313" key="12">
    <source>
        <dbReference type="Proteomes" id="UP001174694"/>
    </source>
</evidence>
<dbReference type="Gene3D" id="1.20.1070.10">
    <property type="entry name" value="Rhodopsin 7-helix transmembrane proteins"/>
    <property type="match status" value="1"/>
</dbReference>